<dbReference type="EMBL" id="JBGBPQ010000001">
    <property type="protein sequence ID" value="KAL1530576.1"/>
    <property type="molecule type" value="Genomic_DNA"/>
</dbReference>
<organism evidence="2 3">
    <name type="scientific">Prymnesium parvum</name>
    <name type="common">Toxic golden alga</name>
    <dbReference type="NCBI Taxonomy" id="97485"/>
    <lineage>
        <taxon>Eukaryota</taxon>
        <taxon>Haptista</taxon>
        <taxon>Haptophyta</taxon>
        <taxon>Prymnesiophyceae</taxon>
        <taxon>Prymnesiales</taxon>
        <taxon>Prymnesiaceae</taxon>
        <taxon>Prymnesium</taxon>
    </lineage>
</organism>
<feature type="compositionally biased region" description="Polar residues" evidence="1">
    <location>
        <begin position="129"/>
        <end position="144"/>
    </location>
</feature>
<feature type="region of interest" description="Disordered" evidence="1">
    <location>
        <begin position="1"/>
        <end position="70"/>
    </location>
</feature>
<dbReference type="Proteomes" id="UP001515480">
    <property type="component" value="Unassembled WGS sequence"/>
</dbReference>
<evidence type="ECO:0000256" key="1">
    <source>
        <dbReference type="SAM" id="MobiDB-lite"/>
    </source>
</evidence>
<accession>A0AB34KC55</accession>
<gene>
    <name evidence="2" type="ORF">AB1Y20_001476</name>
</gene>
<feature type="compositionally biased region" description="Low complexity" evidence="1">
    <location>
        <begin position="186"/>
        <end position="201"/>
    </location>
</feature>
<proteinExistence type="predicted"/>
<feature type="compositionally biased region" description="Low complexity" evidence="1">
    <location>
        <begin position="37"/>
        <end position="47"/>
    </location>
</feature>
<evidence type="ECO:0000313" key="3">
    <source>
        <dbReference type="Proteomes" id="UP001515480"/>
    </source>
</evidence>
<dbReference type="AlphaFoldDB" id="A0AB34KC55"/>
<feature type="compositionally biased region" description="Polar residues" evidence="1">
    <location>
        <begin position="155"/>
        <end position="167"/>
    </location>
</feature>
<keyword evidence="3" id="KW-1185">Reference proteome</keyword>
<sequence length="759" mass="78529">MAPNGMRLLPPPATRAHEATAALPAATTGGHPRRPAAHPSTPPASATGHMPPLSKGTSSSPGVRRSDSSEVCLTGAGRRVASSVGTLDQLVWEWTSLQMRLAALQGLVGGEATPPDSSKKQRSLPPDQENASPIATNRLSTSELVQKEALAQGSADATSPASASEQHLTPAPYAPPAPPRPPANSLPPARSLPAAPSLPTAPSLPPTPFLPPLPPAPSLPPAPTHMHPLAPSPPPASRHIVTPAPLPPSSSPLAAERSSHPSPPATPADEPVLACACLRDGRVALLQRRRVLLWTQPHPASELRWRHSATLLGARDDRFTCLAAVSACLPLEPGLGRRPPWLAAAGELAGGGAGVVVFSLDDGEGERHAWRRVRCDCPIGAAAIVPTCTLLDRTNALSASVLATPGVPTAAFYLVAGCADGRARLWPLSSSSEEPMLLPFPWDDHAAADVLPQSHASPPAAASGATPVLDVSMLCNKLNILLVSYACGSATYQLPQGLLLNCFDRDPSLLPPPSAPHPQGAEPGLPLLVSVPGSDGLDGYDADGYLGHVVVAGALDWLCHMPDPTPSPRRAPIAARRVSIGRYECDCTCAYRLPPSCRPSPLAHLATDGAHLAAALRGGACLVWRLDSAAALALLPPPSPLPSPVASPLLASPPLPSPLLPCLLGAHDIDGRLRLGAACELLLVSATGGQWHCTRLDLPRRAAGGSESQPLDGCGSLEQSLPVTPAKARDDLYQCSPAPLSVSQLSEGSPSQFVQRFAY</sequence>
<name>A0AB34KC55_PRYPA</name>
<feature type="region of interest" description="Disordered" evidence="1">
    <location>
        <begin position="109"/>
        <end position="268"/>
    </location>
</feature>
<feature type="compositionally biased region" description="Low complexity" evidence="1">
    <location>
        <begin position="19"/>
        <end position="28"/>
    </location>
</feature>
<reference evidence="2 3" key="1">
    <citation type="journal article" date="2024" name="Science">
        <title>Giant polyketide synthase enzymes in the biosynthesis of giant marine polyether toxins.</title>
        <authorList>
            <person name="Fallon T.R."/>
            <person name="Shende V.V."/>
            <person name="Wierzbicki I.H."/>
            <person name="Pendleton A.L."/>
            <person name="Watervoot N.F."/>
            <person name="Auber R.P."/>
            <person name="Gonzalez D.J."/>
            <person name="Wisecaver J.H."/>
            <person name="Moore B.S."/>
        </authorList>
    </citation>
    <scope>NUCLEOTIDE SEQUENCE [LARGE SCALE GENOMIC DNA]</scope>
    <source>
        <strain evidence="2 3">12B1</strain>
    </source>
</reference>
<evidence type="ECO:0000313" key="2">
    <source>
        <dbReference type="EMBL" id="KAL1530576.1"/>
    </source>
</evidence>
<feature type="compositionally biased region" description="Pro residues" evidence="1">
    <location>
        <begin position="172"/>
        <end position="185"/>
    </location>
</feature>
<protein>
    <submittedName>
        <fullName evidence="2">Uncharacterized protein</fullName>
    </submittedName>
</protein>
<comment type="caution">
    <text evidence="2">The sequence shown here is derived from an EMBL/GenBank/DDBJ whole genome shotgun (WGS) entry which is preliminary data.</text>
</comment>
<feature type="compositionally biased region" description="Pro residues" evidence="1">
    <location>
        <begin position="202"/>
        <end position="223"/>
    </location>
</feature>